<organism evidence="1 2">
    <name type="scientific">Hypnocyclicus thermotrophus</name>
    <dbReference type="NCBI Taxonomy" id="1627895"/>
    <lineage>
        <taxon>Bacteria</taxon>
        <taxon>Fusobacteriati</taxon>
        <taxon>Fusobacteriota</taxon>
        <taxon>Fusobacteriia</taxon>
        <taxon>Fusobacteriales</taxon>
        <taxon>Fusobacteriaceae</taxon>
        <taxon>Hypnocyclicus</taxon>
    </lineage>
</organism>
<dbReference type="AlphaFoldDB" id="A0AA46I547"/>
<sequence>MNIGYFKFINNRDSYISGLLIVDNRGIPIEFKYTNEIIPSKKQKLLYGTTLKSYLKEELMFKNLVTSLENIVDIVIVDSIEDISLNKYIDNKVVVIRKTQERQLKDLKEFQFVAKDELLYQYEEKENPIRVIFKEEFSEEIIDILNEIKIEDILEPINRIEEVLNEICNGN</sequence>
<dbReference type="EMBL" id="SOBG01000007">
    <property type="protein sequence ID" value="TDT68573.1"/>
    <property type="molecule type" value="Genomic_DNA"/>
</dbReference>
<protein>
    <submittedName>
        <fullName evidence="1">Uncharacterized protein</fullName>
    </submittedName>
</protein>
<reference evidence="1 2" key="1">
    <citation type="submission" date="2019-03" db="EMBL/GenBank/DDBJ databases">
        <title>Genomic Encyclopedia of Type Strains, Phase IV (KMG-IV): sequencing the most valuable type-strain genomes for metagenomic binning, comparative biology and taxonomic classification.</title>
        <authorList>
            <person name="Goeker M."/>
        </authorList>
    </citation>
    <scope>NUCLEOTIDE SEQUENCE [LARGE SCALE GENOMIC DNA]</scope>
    <source>
        <strain evidence="1 2">DSM 100055</strain>
    </source>
</reference>
<gene>
    <name evidence="1" type="ORF">EV215_1640</name>
</gene>
<dbReference type="Proteomes" id="UP000294678">
    <property type="component" value="Unassembled WGS sequence"/>
</dbReference>
<dbReference type="RefSeq" id="WP_166667384.1">
    <property type="nucleotide sequence ID" value="NZ_SOBG01000007.1"/>
</dbReference>
<accession>A0AA46I547</accession>
<name>A0AA46I547_9FUSO</name>
<proteinExistence type="predicted"/>
<evidence type="ECO:0000313" key="1">
    <source>
        <dbReference type="EMBL" id="TDT68573.1"/>
    </source>
</evidence>
<evidence type="ECO:0000313" key="2">
    <source>
        <dbReference type="Proteomes" id="UP000294678"/>
    </source>
</evidence>
<comment type="caution">
    <text evidence="1">The sequence shown here is derived from an EMBL/GenBank/DDBJ whole genome shotgun (WGS) entry which is preliminary data.</text>
</comment>
<keyword evidence="2" id="KW-1185">Reference proteome</keyword>